<reference evidence="5" key="1">
    <citation type="submission" date="2024-06" db="EMBL/GenBank/DDBJ databases">
        <authorList>
            <person name="Liu X."/>
            <person name="Lenzi L."/>
            <person name="Haldenby T S."/>
            <person name="Uol C."/>
        </authorList>
    </citation>
    <scope>NUCLEOTIDE SEQUENCE</scope>
</reference>
<evidence type="ECO:0000259" key="4">
    <source>
        <dbReference type="PROSITE" id="PS51532"/>
    </source>
</evidence>
<feature type="domain" description="Thioredoxin" evidence="3">
    <location>
        <begin position="1"/>
        <end position="127"/>
    </location>
</feature>
<dbReference type="PROSITE" id="PS00194">
    <property type="entry name" value="THIOREDOXIN_1"/>
    <property type="match status" value="1"/>
</dbReference>
<dbReference type="InterPro" id="IPR008979">
    <property type="entry name" value="Galactose-bd-like_sf"/>
</dbReference>
<evidence type="ECO:0000256" key="2">
    <source>
        <dbReference type="SAM" id="MobiDB-lite"/>
    </source>
</evidence>
<name>A0AAV2T1K6_CALDB</name>
<evidence type="ECO:0000313" key="6">
    <source>
        <dbReference type="Proteomes" id="UP001497525"/>
    </source>
</evidence>
<organism evidence="5 6">
    <name type="scientific">Calicophoron daubneyi</name>
    <name type="common">Rumen fluke</name>
    <name type="synonym">Paramphistomum daubneyi</name>
    <dbReference type="NCBI Taxonomy" id="300641"/>
    <lineage>
        <taxon>Eukaryota</taxon>
        <taxon>Metazoa</taxon>
        <taxon>Spiralia</taxon>
        <taxon>Lophotrochozoa</taxon>
        <taxon>Platyhelminthes</taxon>
        <taxon>Trematoda</taxon>
        <taxon>Digenea</taxon>
        <taxon>Plagiorchiida</taxon>
        <taxon>Pronocephalata</taxon>
        <taxon>Paramphistomoidea</taxon>
        <taxon>Paramphistomidae</taxon>
        <taxon>Calicophoron</taxon>
    </lineage>
</organism>
<evidence type="ECO:0000313" key="5">
    <source>
        <dbReference type="EMBL" id="CAL5129268.1"/>
    </source>
</evidence>
<feature type="domain" description="PITH" evidence="4">
    <location>
        <begin position="123"/>
        <end position="294"/>
    </location>
</feature>
<dbReference type="PRINTS" id="PR00421">
    <property type="entry name" value="THIOREDOXIN"/>
</dbReference>
<dbReference type="EMBL" id="CAXLJL010000001">
    <property type="protein sequence ID" value="CAL5129268.1"/>
    <property type="molecule type" value="Genomic_DNA"/>
</dbReference>
<dbReference type="PROSITE" id="PS51352">
    <property type="entry name" value="THIOREDOXIN_2"/>
    <property type="match status" value="1"/>
</dbReference>
<dbReference type="Gene3D" id="3.40.30.10">
    <property type="entry name" value="Glutaredoxin"/>
    <property type="match status" value="1"/>
</dbReference>
<evidence type="ECO:0000256" key="1">
    <source>
        <dbReference type="ARBA" id="ARBA00023157"/>
    </source>
</evidence>
<gene>
    <name evidence="5" type="ORF">CDAUBV1_LOCUS210</name>
</gene>
<dbReference type="InterPro" id="IPR010400">
    <property type="entry name" value="PITH_dom"/>
</dbReference>
<protein>
    <recommendedName>
        <fullName evidence="7">Thioredoxin-like protein 1</fullName>
    </recommendedName>
</protein>
<keyword evidence="1" id="KW-1015">Disulfide bond</keyword>
<dbReference type="InterPro" id="IPR013766">
    <property type="entry name" value="Thioredoxin_domain"/>
</dbReference>
<dbReference type="CDD" id="cd02947">
    <property type="entry name" value="TRX_family"/>
    <property type="match status" value="1"/>
</dbReference>
<dbReference type="GO" id="GO:0005737">
    <property type="term" value="C:cytoplasm"/>
    <property type="evidence" value="ECO:0007669"/>
    <property type="project" value="UniProtKB-ARBA"/>
</dbReference>
<dbReference type="PROSITE" id="PS51532">
    <property type="entry name" value="PITH"/>
    <property type="match status" value="1"/>
</dbReference>
<dbReference type="Pfam" id="PF06201">
    <property type="entry name" value="PITH"/>
    <property type="match status" value="1"/>
</dbReference>
<comment type="caution">
    <text evidence="5">The sequence shown here is derived from an EMBL/GenBank/DDBJ whole genome shotgun (WGS) entry which is preliminary data.</text>
</comment>
<dbReference type="InterPro" id="IPR017937">
    <property type="entry name" value="Thioredoxin_CS"/>
</dbReference>
<dbReference type="SUPFAM" id="SSF52833">
    <property type="entry name" value="Thioredoxin-like"/>
    <property type="match status" value="1"/>
</dbReference>
<dbReference type="InterPro" id="IPR036249">
    <property type="entry name" value="Thioredoxin-like_sf"/>
</dbReference>
<dbReference type="AlphaFoldDB" id="A0AAV2T1K6"/>
<dbReference type="InterPro" id="IPR037047">
    <property type="entry name" value="PITH_dom_sf"/>
</dbReference>
<dbReference type="Gene3D" id="2.60.120.470">
    <property type="entry name" value="PITH domain"/>
    <property type="match status" value="1"/>
</dbReference>
<dbReference type="SUPFAM" id="SSF49785">
    <property type="entry name" value="Galactose-binding domain-like"/>
    <property type="match status" value="1"/>
</dbReference>
<dbReference type="Pfam" id="PF00085">
    <property type="entry name" value="Thioredoxin"/>
    <property type="match status" value="1"/>
</dbReference>
<dbReference type="PANTHER" id="PTHR46115">
    <property type="entry name" value="THIOREDOXIN-LIKE PROTEIN 1"/>
    <property type="match status" value="1"/>
</dbReference>
<feature type="region of interest" description="Disordered" evidence="2">
    <location>
        <begin position="107"/>
        <end position="132"/>
    </location>
</feature>
<dbReference type="Proteomes" id="UP001497525">
    <property type="component" value="Unassembled WGS sequence"/>
</dbReference>
<proteinExistence type="predicted"/>
<sequence>MVKCVNEKGELEVILNEASGRENGPGLIVLDFFATWCGPCTEMAPIFKKLSEEHPDVVFLKIDVDKNEDLAEDYNIRTIPTFVFLRGTKQVGRLMGADGVALGAELEKLSKPGPPNEVASSSGSQSSSPQRTDLSPYIAINQCECLNESDAHPLARLLEPDSSDAYLTSDADAELVIFVTFSQFVKLRAIQINGPEENGPKTLKIFINQTATPDFEACGSGKAVQEFTLSPKDLADGASVLLNYVKFQKVTTVTLFIKDNQGGTDVTRIDKLKFFGSPVNTTNMQNFKRVAGKAGEGYSGA</sequence>
<accession>A0AAV2T1K6</accession>
<evidence type="ECO:0008006" key="7">
    <source>
        <dbReference type="Google" id="ProtNLM"/>
    </source>
</evidence>
<evidence type="ECO:0000259" key="3">
    <source>
        <dbReference type="PROSITE" id="PS51352"/>
    </source>
</evidence>